<dbReference type="EMBL" id="LUGG01000020">
    <property type="protein sequence ID" value="OBZ68464.1"/>
    <property type="molecule type" value="Genomic_DNA"/>
</dbReference>
<comment type="caution">
    <text evidence="2">The sequence shown here is derived from an EMBL/GenBank/DDBJ whole genome shotgun (WGS) entry which is preliminary data.</text>
</comment>
<name>A0A1C7M022_GRIFR</name>
<accession>A0A1C7M022</accession>
<feature type="region of interest" description="Disordered" evidence="1">
    <location>
        <begin position="129"/>
        <end position="148"/>
    </location>
</feature>
<dbReference type="Proteomes" id="UP000092993">
    <property type="component" value="Unassembled WGS sequence"/>
</dbReference>
<gene>
    <name evidence="2" type="ORF">A0H81_11423</name>
</gene>
<feature type="region of interest" description="Disordered" evidence="1">
    <location>
        <begin position="286"/>
        <end position="317"/>
    </location>
</feature>
<evidence type="ECO:0000313" key="3">
    <source>
        <dbReference type="Proteomes" id="UP000092993"/>
    </source>
</evidence>
<proteinExistence type="predicted"/>
<feature type="compositionally biased region" description="Basic and acidic residues" evidence="1">
    <location>
        <begin position="190"/>
        <end position="204"/>
    </location>
</feature>
<feature type="region of interest" description="Disordered" evidence="1">
    <location>
        <begin position="184"/>
        <end position="227"/>
    </location>
</feature>
<protein>
    <submittedName>
        <fullName evidence="2">Uncharacterized protein</fullName>
    </submittedName>
</protein>
<reference evidence="2 3" key="1">
    <citation type="submission" date="2016-03" db="EMBL/GenBank/DDBJ databases">
        <title>Whole genome sequencing of Grifola frondosa 9006-11.</title>
        <authorList>
            <person name="Min B."/>
            <person name="Park H."/>
            <person name="Kim J.-G."/>
            <person name="Cho H."/>
            <person name="Oh Y.-L."/>
            <person name="Kong W.-S."/>
            <person name="Choi I.-G."/>
        </authorList>
    </citation>
    <scope>NUCLEOTIDE SEQUENCE [LARGE SCALE GENOMIC DNA]</scope>
    <source>
        <strain evidence="2 3">9006-11</strain>
    </source>
</reference>
<keyword evidence="3" id="KW-1185">Reference proteome</keyword>
<feature type="compositionally biased region" description="Pro residues" evidence="1">
    <location>
        <begin position="381"/>
        <end position="391"/>
    </location>
</feature>
<organism evidence="2 3">
    <name type="scientific">Grifola frondosa</name>
    <name type="common">Maitake</name>
    <name type="synonym">Polyporus frondosus</name>
    <dbReference type="NCBI Taxonomy" id="5627"/>
    <lineage>
        <taxon>Eukaryota</taxon>
        <taxon>Fungi</taxon>
        <taxon>Dikarya</taxon>
        <taxon>Basidiomycota</taxon>
        <taxon>Agaricomycotina</taxon>
        <taxon>Agaricomycetes</taxon>
        <taxon>Polyporales</taxon>
        <taxon>Grifolaceae</taxon>
        <taxon>Grifola</taxon>
    </lineage>
</organism>
<evidence type="ECO:0000313" key="2">
    <source>
        <dbReference type="EMBL" id="OBZ68464.1"/>
    </source>
</evidence>
<evidence type="ECO:0000256" key="1">
    <source>
        <dbReference type="SAM" id="MobiDB-lite"/>
    </source>
</evidence>
<feature type="compositionally biased region" description="Polar residues" evidence="1">
    <location>
        <begin position="392"/>
        <end position="408"/>
    </location>
</feature>
<dbReference type="AlphaFoldDB" id="A0A1C7M022"/>
<feature type="region of interest" description="Disordered" evidence="1">
    <location>
        <begin position="364"/>
        <end position="408"/>
    </location>
</feature>
<sequence length="483" mass="54007">MAPNLSSPVYKEFEIRWWTEFDILFRIMCAMNIKKQQYRIPSVLLSAICEAQDAWKEKRVKTLQSVHAEDPRINCHPWVKAISKDIPAHEDINSWWKAYSEDWVPAPLLNTGMGNTASMNPGPAAKKRVHEHYTENNSPKKPRNANVNDGEMEADTFMQEPDHVIQLQPQRRQMMQDVYIQSLASKKSTARKERTVSMSEDKSASFKPTSTKPKPHEPLFLPSDSDSPTPLNMKPSWMLEKQVHAQEACLARGEKLPSRNVDLEKLLLIAWDQQEDERLSNYVNTEEAGAHDGQPGKAGGRSRSKSTPINQDIPVRGTSKVGNLEADESSVLSVGIVDPKTGRIYPAKRRKTAIPRIWQTGGIMNDSDATSDSDVYTELVPPSPVANPSPPGTTRSTDNQQVIRPPSHWNTNSINIWNEFRDETQKIAQLTNTILLPEVLTLGGHDKALPQAGIETGAKASLEQLAAYNDAVEAITQALSRKL</sequence>